<keyword evidence="3" id="KW-0804">Transcription</keyword>
<evidence type="ECO:0000256" key="1">
    <source>
        <dbReference type="ARBA" id="ARBA00023015"/>
    </source>
</evidence>
<name>A0A5B2W5K2_9PSEU</name>
<dbReference type="EMBL" id="VUOB01000153">
    <property type="protein sequence ID" value="KAA2246000.1"/>
    <property type="molecule type" value="Genomic_DNA"/>
</dbReference>
<dbReference type="PANTHER" id="PTHR30055:SF238">
    <property type="entry name" value="MYCOFACTOCIN BIOSYNTHESIS TRANSCRIPTIONAL REGULATOR MFTR-RELATED"/>
    <property type="match status" value="1"/>
</dbReference>
<evidence type="ECO:0000313" key="6">
    <source>
        <dbReference type="EMBL" id="KAA2246000.1"/>
    </source>
</evidence>
<evidence type="ECO:0000256" key="3">
    <source>
        <dbReference type="ARBA" id="ARBA00023163"/>
    </source>
</evidence>
<dbReference type="InterPro" id="IPR050109">
    <property type="entry name" value="HTH-type_TetR-like_transc_reg"/>
</dbReference>
<dbReference type="Gene3D" id="1.10.10.60">
    <property type="entry name" value="Homeodomain-like"/>
    <property type="match status" value="1"/>
</dbReference>
<keyword evidence="7" id="KW-1185">Reference proteome</keyword>
<dbReference type="PANTHER" id="PTHR30055">
    <property type="entry name" value="HTH-TYPE TRANSCRIPTIONAL REGULATOR RUTR"/>
    <property type="match status" value="1"/>
</dbReference>
<dbReference type="Pfam" id="PF00440">
    <property type="entry name" value="TetR_N"/>
    <property type="match status" value="1"/>
</dbReference>
<dbReference type="Proteomes" id="UP000323454">
    <property type="component" value="Unassembled WGS sequence"/>
</dbReference>
<dbReference type="SUPFAM" id="SSF46689">
    <property type="entry name" value="Homeodomain-like"/>
    <property type="match status" value="1"/>
</dbReference>
<gene>
    <name evidence="6" type="ORF">F0L68_40920</name>
</gene>
<dbReference type="AlphaFoldDB" id="A0A5B2W5K2"/>
<comment type="caution">
    <text evidence="6">The sequence shown here is derived from an EMBL/GenBank/DDBJ whole genome shotgun (WGS) entry which is preliminary data.</text>
</comment>
<feature type="non-terminal residue" evidence="6">
    <location>
        <position position="182"/>
    </location>
</feature>
<evidence type="ECO:0000256" key="2">
    <source>
        <dbReference type="ARBA" id="ARBA00023125"/>
    </source>
</evidence>
<evidence type="ECO:0000259" key="5">
    <source>
        <dbReference type="PROSITE" id="PS50977"/>
    </source>
</evidence>
<reference evidence="6 7" key="2">
    <citation type="submission" date="2019-09" db="EMBL/GenBank/DDBJ databases">
        <authorList>
            <person name="Jin C."/>
        </authorList>
    </citation>
    <scope>NUCLEOTIDE SEQUENCE [LARGE SCALE GENOMIC DNA]</scope>
    <source>
        <strain evidence="6 7">AN110305</strain>
    </source>
</reference>
<evidence type="ECO:0000256" key="4">
    <source>
        <dbReference type="PROSITE-ProRule" id="PRU00335"/>
    </source>
</evidence>
<sequence>MSARPLPRGRHQLSREQVAATQRSRILHGMAEAMMDSGYAATVVADIITRAGVSRETFYQQFSSKQDCFIAALEPKIDRLTTMLTEVPADGPPLARLDRLVSAYLHALAAEPATTRLFLIETYAAGPEAMRRRLTLQQRFVAGIAAITGATTAQQHFACEALVATLVHLVTARFITDDVATL</sequence>
<reference evidence="6 7" key="1">
    <citation type="submission" date="2019-09" db="EMBL/GenBank/DDBJ databases">
        <title>Goodfellowia gen. nov., a new genus of the Pseudonocardineae related to Actinoalloteichus, containing Goodfellowia coeruleoviolacea gen. nov., comb. nov. gen. nov., comb. nov.</title>
        <authorList>
            <person name="Labeda D."/>
        </authorList>
    </citation>
    <scope>NUCLEOTIDE SEQUENCE [LARGE SCALE GENOMIC DNA]</scope>
    <source>
        <strain evidence="6 7">AN110305</strain>
    </source>
</reference>
<dbReference type="RefSeq" id="WP_149855304.1">
    <property type="nucleotide sequence ID" value="NZ_VUOB01000153.1"/>
</dbReference>
<dbReference type="GO" id="GO:0003700">
    <property type="term" value="F:DNA-binding transcription factor activity"/>
    <property type="evidence" value="ECO:0007669"/>
    <property type="project" value="TreeGrafter"/>
</dbReference>
<feature type="domain" description="HTH tetR-type" evidence="5">
    <location>
        <begin position="20"/>
        <end position="80"/>
    </location>
</feature>
<dbReference type="InterPro" id="IPR001647">
    <property type="entry name" value="HTH_TetR"/>
</dbReference>
<dbReference type="GO" id="GO:0000976">
    <property type="term" value="F:transcription cis-regulatory region binding"/>
    <property type="evidence" value="ECO:0007669"/>
    <property type="project" value="TreeGrafter"/>
</dbReference>
<feature type="DNA-binding region" description="H-T-H motif" evidence="4">
    <location>
        <begin position="43"/>
        <end position="62"/>
    </location>
</feature>
<dbReference type="Gene3D" id="1.10.357.10">
    <property type="entry name" value="Tetracycline Repressor, domain 2"/>
    <property type="match status" value="1"/>
</dbReference>
<keyword evidence="1" id="KW-0805">Transcription regulation</keyword>
<dbReference type="PROSITE" id="PS50977">
    <property type="entry name" value="HTH_TETR_2"/>
    <property type="match status" value="1"/>
</dbReference>
<organism evidence="6 7">
    <name type="scientific">Solihabitans fulvus</name>
    <dbReference type="NCBI Taxonomy" id="1892852"/>
    <lineage>
        <taxon>Bacteria</taxon>
        <taxon>Bacillati</taxon>
        <taxon>Actinomycetota</taxon>
        <taxon>Actinomycetes</taxon>
        <taxon>Pseudonocardiales</taxon>
        <taxon>Pseudonocardiaceae</taxon>
        <taxon>Solihabitans</taxon>
    </lineage>
</organism>
<dbReference type="OrthoDB" id="5242485at2"/>
<dbReference type="InterPro" id="IPR009057">
    <property type="entry name" value="Homeodomain-like_sf"/>
</dbReference>
<proteinExistence type="predicted"/>
<accession>A0A5B2W5K2</accession>
<keyword evidence="2 4" id="KW-0238">DNA-binding</keyword>
<protein>
    <submittedName>
        <fullName evidence="6">TetR/AcrR family transcriptional regulator</fullName>
    </submittedName>
</protein>
<evidence type="ECO:0000313" key="7">
    <source>
        <dbReference type="Proteomes" id="UP000323454"/>
    </source>
</evidence>
<dbReference type="PRINTS" id="PR00455">
    <property type="entry name" value="HTHTETR"/>
</dbReference>